<dbReference type="PANTHER" id="PTHR43247">
    <property type="entry name" value="PHOSPHOSERINE AMINOTRANSFERASE"/>
    <property type="match status" value="1"/>
</dbReference>
<dbReference type="EMBL" id="OU963901">
    <property type="protein sequence ID" value="CAH0407310.1"/>
    <property type="molecule type" value="Genomic_DNA"/>
</dbReference>
<reference evidence="13" key="1">
    <citation type="submission" date="2021-12" db="EMBL/GenBank/DDBJ databases">
        <authorList>
            <person name="King R."/>
        </authorList>
    </citation>
    <scope>NUCLEOTIDE SEQUENCE</scope>
</reference>
<keyword evidence="5" id="KW-0032">Aminotransferase</keyword>
<keyword evidence="14" id="KW-1185">Reference proteome</keyword>
<dbReference type="EC" id="2.6.1.52" evidence="4"/>
<dbReference type="InterPro" id="IPR015422">
    <property type="entry name" value="PyrdxlP-dep_Trfase_small"/>
</dbReference>
<gene>
    <name evidence="13" type="ORF">CHILSU_LOCUS10709</name>
</gene>
<evidence type="ECO:0000256" key="7">
    <source>
        <dbReference type="ARBA" id="ARBA00022679"/>
    </source>
</evidence>
<evidence type="ECO:0000256" key="5">
    <source>
        <dbReference type="ARBA" id="ARBA00022576"/>
    </source>
</evidence>
<comment type="similarity">
    <text evidence="3">Belongs to the class-V pyridoxal-phosphate-dependent aminotransferase family. SerC subfamily.</text>
</comment>
<evidence type="ECO:0000313" key="14">
    <source>
        <dbReference type="Proteomes" id="UP001153292"/>
    </source>
</evidence>
<evidence type="ECO:0000256" key="9">
    <source>
        <dbReference type="ARBA" id="ARBA00023299"/>
    </source>
</evidence>
<dbReference type="Gene3D" id="3.40.640.10">
    <property type="entry name" value="Type I PLP-dependent aspartate aminotransferase-like (Major domain)"/>
    <property type="match status" value="1"/>
</dbReference>
<evidence type="ECO:0000313" key="13">
    <source>
        <dbReference type="EMBL" id="CAH0407310.1"/>
    </source>
</evidence>
<dbReference type="HAMAP" id="MF_00160">
    <property type="entry name" value="SerC_aminotrans_5"/>
    <property type="match status" value="1"/>
</dbReference>
<dbReference type="Pfam" id="PF00266">
    <property type="entry name" value="Aminotran_5"/>
    <property type="match status" value="1"/>
</dbReference>
<dbReference type="NCBIfam" id="NF003764">
    <property type="entry name" value="PRK05355.1"/>
    <property type="match status" value="1"/>
</dbReference>
<evidence type="ECO:0000256" key="1">
    <source>
        <dbReference type="ARBA" id="ARBA00001933"/>
    </source>
</evidence>
<dbReference type="SUPFAM" id="SSF53383">
    <property type="entry name" value="PLP-dependent transferases"/>
    <property type="match status" value="1"/>
</dbReference>
<evidence type="ECO:0000256" key="2">
    <source>
        <dbReference type="ARBA" id="ARBA00005099"/>
    </source>
</evidence>
<sequence>MAQQAVVRQVIDEISKLFTVQFLSFKAELFDKINGLTGRIDGLESKIMDIQRTNKVDANTGKSELKPIERKKDIGKTINISRNAPISQQMNVTSATCELNELPTNASVTPMANNMSEKEASKDEWTVVKRKHSSMPASASLLGVLSGTAAPGTTSLTAAERKKYIHLYYVKEGAWSEKAAKEAKKYGKINLVVPPTNRYTGVPAESTWNLDPNASYVHICTNETIHGVEFDFIPDTKGVPLVADMSSNFMSKKVDVSKFGVIYGGAQKNIGTSGVALVIVREDLLNQAMPICPSILDWTQTAKNDSVLNTPPMFAIYIMGRVLQWIEKQGGLDAMAESAQKKSTLIYNIIEESNGFYYAPVAKNSRSRMNIPFRIGSSEGNDALEKEFLKGAEAMSLIQLKGHRSVGGIRASTYNAVTLEEVQTLAKYMKDFYAKHAK</sequence>
<keyword evidence="8" id="KW-0663">Pyridoxal phosphate</keyword>
<dbReference type="InterPro" id="IPR022278">
    <property type="entry name" value="Pser_aminoTfrase"/>
</dbReference>
<evidence type="ECO:0000256" key="3">
    <source>
        <dbReference type="ARBA" id="ARBA00006904"/>
    </source>
</evidence>
<dbReference type="Proteomes" id="UP001153292">
    <property type="component" value="Chromosome 8"/>
</dbReference>
<evidence type="ECO:0000256" key="11">
    <source>
        <dbReference type="RuleBase" id="RU004504"/>
    </source>
</evidence>
<evidence type="ECO:0000259" key="12">
    <source>
        <dbReference type="Pfam" id="PF00266"/>
    </source>
</evidence>
<dbReference type="InterPro" id="IPR015421">
    <property type="entry name" value="PyrdxlP-dep_Trfase_major"/>
</dbReference>
<proteinExistence type="inferred from homology"/>
<evidence type="ECO:0000256" key="6">
    <source>
        <dbReference type="ARBA" id="ARBA00022605"/>
    </source>
</evidence>
<dbReference type="Gene3D" id="3.90.1150.10">
    <property type="entry name" value="Aspartate Aminotransferase, domain 1"/>
    <property type="match status" value="1"/>
</dbReference>
<evidence type="ECO:0000256" key="10">
    <source>
        <dbReference type="ARBA" id="ARBA00049007"/>
    </source>
</evidence>
<comment type="catalytic activity">
    <reaction evidence="10">
        <text>O-phospho-L-serine + 2-oxoglutarate = 3-phosphooxypyruvate + L-glutamate</text>
        <dbReference type="Rhea" id="RHEA:14329"/>
        <dbReference type="ChEBI" id="CHEBI:16810"/>
        <dbReference type="ChEBI" id="CHEBI:18110"/>
        <dbReference type="ChEBI" id="CHEBI:29985"/>
        <dbReference type="ChEBI" id="CHEBI:57524"/>
        <dbReference type="EC" id="2.6.1.52"/>
    </reaction>
</comment>
<dbReference type="InterPro" id="IPR000192">
    <property type="entry name" value="Aminotrans_V_dom"/>
</dbReference>
<keyword evidence="7" id="KW-0808">Transferase</keyword>
<evidence type="ECO:0000256" key="8">
    <source>
        <dbReference type="ARBA" id="ARBA00022898"/>
    </source>
</evidence>
<evidence type="ECO:0000256" key="4">
    <source>
        <dbReference type="ARBA" id="ARBA00013030"/>
    </source>
</evidence>
<feature type="domain" description="Aminotransferase class V" evidence="12">
    <location>
        <begin position="165"/>
        <end position="425"/>
    </location>
</feature>
<dbReference type="PANTHER" id="PTHR43247:SF1">
    <property type="entry name" value="PHOSPHOSERINE AMINOTRANSFERASE"/>
    <property type="match status" value="1"/>
</dbReference>
<keyword evidence="9" id="KW-0718">Serine biosynthesis</keyword>
<protein>
    <recommendedName>
        <fullName evidence="4">phosphoserine transaminase</fullName>
        <ecNumber evidence="4">2.6.1.52</ecNumber>
    </recommendedName>
</protein>
<organism evidence="13 14">
    <name type="scientific">Chilo suppressalis</name>
    <name type="common">Asiatic rice borer moth</name>
    <dbReference type="NCBI Taxonomy" id="168631"/>
    <lineage>
        <taxon>Eukaryota</taxon>
        <taxon>Metazoa</taxon>
        <taxon>Ecdysozoa</taxon>
        <taxon>Arthropoda</taxon>
        <taxon>Hexapoda</taxon>
        <taxon>Insecta</taxon>
        <taxon>Pterygota</taxon>
        <taxon>Neoptera</taxon>
        <taxon>Endopterygota</taxon>
        <taxon>Lepidoptera</taxon>
        <taxon>Glossata</taxon>
        <taxon>Ditrysia</taxon>
        <taxon>Pyraloidea</taxon>
        <taxon>Crambidae</taxon>
        <taxon>Crambinae</taxon>
        <taxon>Chilo</taxon>
    </lineage>
</organism>
<name>A0ABN8BDX4_CHISP</name>
<comment type="pathway">
    <text evidence="2">Amino-acid biosynthesis; L-serine biosynthesis; L-serine from 3-phospho-D-glycerate: step 2/3.</text>
</comment>
<dbReference type="InterPro" id="IPR020578">
    <property type="entry name" value="Aminotrans_V_PyrdxlP_BS"/>
</dbReference>
<keyword evidence="6" id="KW-0028">Amino-acid biosynthesis</keyword>
<dbReference type="InterPro" id="IPR015424">
    <property type="entry name" value="PyrdxlP-dep_Trfase"/>
</dbReference>
<accession>A0ABN8BDX4</accession>
<comment type="cofactor">
    <cofactor evidence="1 11">
        <name>pyridoxal 5'-phosphate</name>
        <dbReference type="ChEBI" id="CHEBI:597326"/>
    </cofactor>
</comment>
<dbReference type="PROSITE" id="PS00595">
    <property type="entry name" value="AA_TRANSFER_CLASS_5"/>
    <property type="match status" value="1"/>
</dbReference>